<comment type="caution">
    <text evidence="18">The sequence shown here is derived from an EMBL/GenBank/DDBJ whole genome shotgun (WGS) entry which is preliminary data.</text>
</comment>
<evidence type="ECO:0000256" key="6">
    <source>
        <dbReference type="ARBA" id="ARBA00022679"/>
    </source>
</evidence>
<dbReference type="GO" id="GO:0000287">
    <property type="term" value="F:magnesium ion binding"/>
    <property type="evidence" value="ECO:0007669"/>
    <property type="project" value="UniProtKB-UniRule"/>
</dbReference>
<keyword evidence="8 16" id="KW-0235">DNA replication</keyword>
<dbReference type="InterPro" id="IPR036775">
    <property type="entry name" value="DNA_pol_Y-fam_lit_finger_sf"/>
</dbReference>
<dbReference type="Gene3D" id="1.10.150.20">
    <property type="entry name" value="5' to 3' exonuclease, C-terminal subdomain"/>
    <property type="match status" value="1"/>
</dbReference>
<dbReference type="SUPFAM" id="SSF100879">
    <property type="entry name" value="Lesion bypass DNA polymerase (Y-family), little finger domain"/>
    <property type="match status" value="1"/>
</dbReference>
<dbReference type="AlphaFoldDB" id="A0A938WR44"/>
<keyword evidence="19" id="KW-1185">Reference proteome</keyword>
<name>A0A938WR44_9BACT</name>
<dbReference type="RefSeq" id="WP_205103033.1">
    <property type="nucleotide sequence ID" value="NZ_JACJJG010000003.1"/>
</dbReference>
<evidence type="ECO:0000256" key="8">
    <source>
        <dbReference type="ARBA" id="ARBA00022705"/>
    </source>
</evidence>
<accession>A0A938WR44</accession>
<organism evidence="18 19">
    <name type="scientific">Marseilla massiliensis</name>
    <dbReference type="NCBI Taxonomy" id="1841864"/>
    <lineage>
        <taxon>Bacteria</taxon>
        <taxon>Pseudomonadati</taxon>
        <taxon>Bacteroidota</taxon>
        <taxon>Bacteroidia</taxon>
        <taxon>Bacteroidales</taxon>
        <taxon>Prevotellaceae</taxon>
        <taxon>Marseilla</taxon>
    </lineage>
</organism>
<dbReference type="InterPro" id="IPR043502">
    <property type="entry name" value="DNA/RNA_pol_sf"/>
</dbReference>
<evidence type="ECO:0000256" key="3">
    <source>
        <dbReference type="ARBA" id="ARBA00011245"/>
    </source>
</evidence>
<dbReference type="InterPro" id="IPR017961">
    <property type="entry name" value="DNA_pol_Y-fam_little_finger"/>
</dbReference>
<dbReference type="InterPro" id="IPR022880">
    <property type="entry name" value="DNApol_IV"/>
</dbReference>
<evidence type="ECO:0000256" key="11">
    <source>
        <dbReference type="ARBA" id="ARBA00022842"/>
    </source>
</evidence>
<dbReference type="EMBL" id="JACJJG010000003">
    <property type="protein sequence ID" value="MBM6672569.1"/>
    <property type="molecule type" value="Genomic_DNA"/>
</dbReference>
<dbReference type="GO" id="GO:0009432">
    <property type="term" value="P:SOS response"/>
    <property type="evidence" value="ECO:0007669"/>
    <property type="project" value="UniProtKB-ARBA"/>
</dbReference>
<feature type="binding site" evidence="16">
    <location>
        <position position="104"/>
    </location>
    <ligand>
        <name>Mg(2+)</name>
        <dbReference type="ChEBI" id="CHEBI:18420"/>
    </ligand>
</feature>
<keyword evidence="9 16" id="KW-0479">Metal-binding</keyword>
<dbReference type="Pfam" id="PF00817">
    <property type="entry name" value="IMS"/>
    <property type="match status" value="1"/>
</dbReference>
<dbReference type="FunFam" id="1.10.150.20:FF:000019">
    <property type="entry name" value="DNA polymerase IV"/>
    <property type="match status" value="1"/>
</dbReference>
<evidence type="ECO:0000256" key="16">
    <source>
        <dbReference type="HAMAP-Rule" id="MF_01113"/>
    </source>
</evidence>
<keyword evidence="6 16" id="KW-0808">Transferase</keyword>
<dbReference type="GO" id="GO:0005829">
    <property type="term" value="C:cytosol"/>
    <property type="evidence" value="ECO:0007669"/>
    <property type="project" value="TreeGrafter"/>
</dbReference>
<dbReference type="Proteomes" id="UP000706891">
    <property type="component" value="Unassembled WGS sequence"/>
</dbReference>
<dbReference type="PANTHER" id="PTHR11076:SF33">
    <property type="entry name" value="DNA POLYMERASE KAPPA"/>
    <property type="match status" value="1"/>
</dbReference>
<proteinExistence type="inferred from homology"/>
<feature type="site" description="Substrate discrimination" evidence="16">
    <location>
        <position position="15"/>
    </location>
</feature>
<protein>
    <recommendedName>
        <fullName evidence="16">DNA polymerase IV</fullName>
        <shortName evidence="16">Pol IV</shortName>
        <ecNumber evidence="16">2.7.7.7</ecNumber>
    </recommendedName>
</protein>
<feature type="domain" description="UmuC" evidence="17">
    <location>
        <begin position="6"/>
        <end position="185"/>
    </location>
</feature>
<dbReference type="PANTHER" id="PTHR11076">
    <property type="entry name" value="DNA REPAIR POLYMERASE UMUC / TRANSFERASE FAMILY MEMBER"/>
    <property type="match status" value="1"/>
</dbReference>
<evidence type="ECO:0000256" key="5">
    <source>
        <dbReference type="ARBA" id="ARBA00022490"/>
    </source>
</evidence>
<keyword evidence="11 16" id="KW-0460">Magnesium</keyword>
<dbReference type="FunFam" id="3.30.1490.100:FF:000004">
    <property type="entry name" value="DNA polymerase IV"/>
    <property type="match status" value="1"/>
</dbReference>
<evidence type="ECO:0000256" key="7">
    <source>
        <dbReference type="ARBA" id="ARBA00022695"/>
    </source>
</evidence>
<keyword evidence="7 16" id="KW-0548">Nucleotidyltransferase</keyword>
<dbReference type="Pfam" id="PF11798">
    <property type="entry name" value="IMS_HHH"/>
    <property type="match status" value="1"/>
</dbReference>
<sequence length="358" mass="40574">MPEREIIHIDMDAFFASIEQRDKPELRGLPIAVGFDGPRGVVSTASYEARKYGVHSAMSIAKAKRLCPGLIIVPSDFRRYKEVSAKVHEIFSRYTDIIEPLSIDEAFLDVTDGRNDMSAVEIAEEIRAKIHEELQLTASAGVSYNKFLAKIASDMNKPDGLYVITPEQSHEFLSALPIEKFWGVGPKTAMIMHKMGIFNGLQLRMCSLTHLTEVFGKMGKVYYDFSRGIDNRPVEPVRLRKSVGCEQTFLDDLNKKSAVIIELYHIVTELVERLRKSNFRGCTVTLKIKFYDFSQITRSITQAKVFEGKEDILPVVKRLMSQVDYSSKPIRLIGLAISNPPEDIRCGEWIEGELEFKD</sequence>
<dbReference type="PROSITE" id="PS50173">
    <property type="entry name" value="UMUC"/>
    <property type="match status" value="1"/>
</dbReference>
<evidence type="ECO:0000313" key="18">
    <source>
        <dbReference type="EMBL" id="MBM6672569.1"/>
    </source>
</evidence>
<dbReference type="NCBIfam" id="NF002677">
    <property type="entry name" value="PRK02406.1"/>
    <property type="match status" value="1"/>
</dbReference>
<reference evidence="18" key="1">
    <citation type="submission" date="2020-08" db="EMBL/GenBank/DDBJ databases">
        <authorList>
            <person name="Cejkova D."/>
            <person name="Kubasova T."/>
            <person name="Jahodarova E."/>
            <person name="Rychlik I."/>
        </authorList>
    </citation>
    <scope>NUCLEOTIDE SEQUENCE</scope>
    <source>
        <strain evidence="18">An824</strain>
    </source>
</reference>
<evidence type="ECO:0000256" key="4">
    <source>
        <dbReference type="ARBA" id="ARBA00022457"/>
    </source>
</evidence>
<feature type="binding site" evidence="16">
    <location>
        <position position="10"/>
    </location>
    <ligand>
        <name>Mg(2+)</name>
        <dbReference type="ChEBI" id="CHEBI:18420"/>
    </ligand>
</feature>
<reference evidence="18" key="2">
    <citation type="journal article" date="2021" name="Sci. Rep.">
        <title>The distribution of antibiotic resistance genes in chicken gut microbiota commensals.</title>
        <authorList>
            <person name="Juricova H."/>
            <person name="Matiasovicova J."/>
            <person name="Kubasova T."/>
            <person name="Cejkova D."/>
            <person name="Rychlik I."/>
        </authorList>
    </citation>
    <scope>NUCLEOTIDE SEQUENCE</scope>
    <source>
        <strain evidence="18">An824</strain>
    </source>
</reference>
<dbReference type="GO" id="GO:0003887">
    <property type="term" value="F:DNA-directed DNA polymerase activity"/>
    <property type="evidence" value="ECO:0007669"/>
    <property type="project" value="UniProtKB-UniRule"/>
</dbReference>
<comment type="similarity">
    <text evidence="2 16">Belongs to the DNA polymerase type-Y family.</text>
</comment>
<dbReference type="InterPro" id="IPR043128">
    <property type="entry name" value="Rev_trsase/Diguanyl_cyclase"/>
</dbReference>
<evidence type="ECO:0000256" key="10">
    <source>
        <dbReference type="ARBA" id="ARBA00022763"/>
    </source>
</evidence>
<comment type="subunit">
    <text evidence="3 16">Monomer.</text>
</comment>
<keyword evidence="14 16" id="KW-0234">DNA repair</keyword>
<evidence type="ECO:0000313" key="19">
    <source>
        <dbReference type="Proteomes" id="UP000706891"/>
    </source>
</evidence>
<dbReference type="GO" id="GO:0006281">
    <property type="term" value="P:DNA repair"/>
    <property type="evidence" value="ECO:0007669"/>
    <property type="project" value="UniProtKB-UniRule"/>
</dbReference>
<feature type="active site" evidence="16">
    <location>
        <position position="105"/>
    </location>
</feature>
<dbReference type="Pfam" id="PF11799">
    <property type="entry name" value="IMS_C"/>
    <property type="match status" value="1"/>
</dbReference>
<dbReference type="GO" id="GO:0042276">
    <property type="term" value="P:error-prone translesion synthesis"/>
    <property type="evidence" value="ECO:0007669"/>
    <property type="project" value="TreeGrafter"/>
</dbReference>
<keyword evidence="13 16" id="KW-0238">DNA-binding</keyword>
<dbReference type="InterPro" id="IPR024728">
    <property type="entry name" value="PolY_HhH_motif"/>
</dbReference>
<evidence type="ECO:0000256" key="12">
    <source>
        <dbReference type="ARBA" id="ARBA00022932"/>
    </source>
</evidence>
<dbReference type="SUPFAM" id="SSF56672">
    <property type="entry name" value="DNA/RNA polymerases"/>
    <property type="match status" value="1"/>
</dbReference>
<evidence type="ECO:0000256" key="1">
    <source>
        <dbReference type="ARBA" id="ARBA00004496"/>
    </source>
</evidence>
<comment type="cofactor">
    <cofactor evidence="16">
        <name>Mg(2+)</name>
        <dbReference type="ChEBI" id="CHEBI:18420"/>
    </cofactor>
    <text evidence="16">Binds 2 magnesium ions per subunit.</text>
</comment>
<dbReference type="FunFam" id="3.40.1170.60:FF:000001">
    <property type="entry name" value="DNA polymerase IV"/>
    <property type="match status" value="1"/>
</dbReference>
<comment type="catalytic activity">
    <reaction evidence="15 16">
        <text>DNA(n) + a 2'-deoxyribonucleoside 5'-triphosphate = DNA(n+1) + diphosphate</text>
        <dbReference type="Rhea" id="RHEA:22508"/>
        <dbReference type="Rhea" id="RHEA-COMP:17339"/>
        <dbReference type="Rhea" id="RHEA-COMP:17340"/>
        <dbReference type="ChEBI" id="CHEBI:33019"/>
        <dbReference type="ChEBI" id="CHEBI:61560"/>
        <dbReference type="ChEBI" id="CHEBI:173112"/>
        <dbReference type="EC" id="2.7.7.7"/>
    </reaction>
</comment>
<comment type="function">
    <text evidence="16">Poorly processive, error-prone DNA polymerase involved in untargeted mutagenesis. Copies undamaged DNA at stalled replication forks, which arise in vivo from mismatched or misaligned primer ends. These misaligned primers can be extended by PolIV. Exhibits no 3'-5' exonuclease (proofreading) activity. May be involved in translesional synthesis, in conjunction with the beta clamp from PolIII.</text>
</comment>
<dbReference type="EC" id="2.7.7.7" evidence="16"/>
<gene>
    <name evidence="16 18" type="primary">dinB</name>
    <name evidence="18" type="ORF">H6A34_01510</name>
</gene>
<comment type="subcellular location">
    <subcellularLocation>
        <location evidence="1 16">Cytoplasm</location>
    </subcellularLocation>
</comment>
<keyword evidence="12 16" id="KW-0239">DNA-directed DNA polymerase</keyword>
<dbReference type="HAMAP" id="MF_01113">
    <property type="entry name" value="DNApol_IV"/>
    <property type="match status" value="1"/>
</dbReference>
<evidence type="ECO:0000256" key="13">
    <source>
        <dbReference type="ARBA" id="ARBA00023125"/>
    </source>
</evidence>
<keyword evidence="4 16" id="KW-0515">Mutator protein</keyword>
<dbReference type="Gene3D" id="3.30.1490.100">
    <property type="entry name" value="DNA polymerase, Y-family, little finger domain"/>
    <property type="match status" value="1"/>
</dbReference>
<evidence type="ECO:0000259" key="17">
    <source>
        <dbReference type="PROSITE" id="PS50173"/>
    </source>
</evidence>
<keyword evidence="5 16" id="KW-0963">Cytoplasm</keyword>
<dbReference type="CDD" id="cd03586">
    <property type="entry name" value="PolY_Pol_IV_kappa"/>
    <property type="match status" value="1"/>
</dbReference>
<evidence type="ECO:0000256" key="14">
    <source>
        <dbReference type="ARBA" id="ARBA00023204"/>
    </source>
</evidence>
<dbReference type="GO" id="GO:0006261">
    <property type="term" value="P:DNA-templated DNA replication"/>
    <property type="evidence" value="ECO:0007669"/>
    <property type="project" value="UniProtKB-UniRule"/>
</dbReference>
<dbReference type="InterPro" id="IPR050116">
    <property type="entry name" value="DNA_polymerase-Y"/>
</dbReference>
<keyword evidence="10 16" id="KW-0227">DNA damage</keyword>
<dbReference type="Gene3D" id="3.30.70.270">
    <property type="match status" value="1"/>
</dbReference>
<dbReference type="GO" id="GO:0003684">
    <property type="term" value="F:damaged DNA binding"/>
    <property type="evidence" value="ECO:0007669"/>
    <property type="project" value="InterPro"/>
</dbReference>
<evidence type="ECO:0000256" key="9">
    <source>
        <dbReference type="ARBA" id="ARBA00022723"/>
    </source>
</evidence>
<dbReference type="Gene3D" id="3.40.1170.60">
    <property type="match status" value="1"/>
</dbReference>
<evidence type="ECO:0000256" key="2">
    <source>
        <dbReference type="ARBA" id="ARBA00010945"/>
    </source>
</evidence>
<evidence type="ECO:0000256" key="15">
    <source>
        <dbReference type="ARBA" id="ARBA00049244"/>
    </source>
</evidence>
<dbReference type="InterPro" id="IPR001126">
    <property type="entry name" value="UmuC"/>
</dbReference>